<sequence length="93" mass="10980">MRYQTIVKSVFALPVKEIIELAQTDFKRLPVWFKKHYQAGNVAIGSNKIICENDHWRFEAGLDDYLIRDDKNQLDSMKAVAFHEMFEDPFTKK</sequence>
<evidence type="ECO:0000313" key="2">
    <source>
        <dbReference type="Proteomes" id="UP000281084"/>
    </source>
</evidence>
<name>A0A3A8GD47_9GAMM</name>
<reference evidence="1 2" key="1">
    <citation type="submission" date="2018-09" db="EMBL/GenBank/DDBJ databases">
        <title>The draft genome of Acinetobacter spp. strains.</title>
        <authorList>
            <person name="Qin J."/>
            <person name="Feng Y."/>
            <person name="Zong Z."/>
        </authorList>
    </citation>
    <scope>NUCLEOTIDE SEQUENCE [LARGE SCALE GENOMIC DNA]</scope>
    <source>
        <strain evidence="1 2">WCHAc060002</strain>
    </source>
</reference>
<organism evidence="1 2">
    <name type="scientific">Acinetobacter cumulans</name>
    <dbReference type="NCBI Taxonomy" id="2136182"/>
    <lineage>
        <taxon>Bacteria</taxon>
        <taxon>Pseudomonadati</taxon>
        <taxon>Pseudomonadota</taxon>
        <taxon>Gammaproteobacteria</taxon>
        <taxon>Moraxellales</taxon>
        <taxon>Moraxellaceae</taxon>
        <taxon>Acinetobacter</taxon>
    </lineage>
</organism>
<accession>A0A3A8GD47</accession>
<protein>
    <submittedName>
        <fullName evidence="1">Uncharacterized protein</fullName>
    </submittedName>
</protein>
<dbReference type="EMBL" id="RAXZ01000008">
    <property type="protein sequence ID" value="RKG52944.1"/>
    <property type="molecule type" value="Genomic_DNA"/>
</dbReference>
<dbReference type="RefSeq" id="WP_120367370.1">
    <property type="nucleotide sequence ID" value="NZ_RAXZ01000008.1"/>
</dbReference>
<dbReference type="Proteomes" id="UP000281084">
    <property type="component" value="Unassembled WGS sequence"/>
</dbReference>
<evidence type="ECO:0000313" key="1">
    <source>
        <dbReference type="EMBL" id="RKG52944.1"/>
    </source>
</evidence>
<comment type="caution">
    <text evidence="1">The sequence shown here is derived from an EMBL/GenBank/DDBJ whole genome shotgun (WGS) entry which is preliminary data.</text>
</comment>
<dbReference type="AlphaFoldDB" id="A0A3A8GD47"/>
<gene>
    <name evidence="1" type="ORF">D7V64_08075</name>
</gene>
<proteinExistence type="predicted"/>